<dbReference type="AlphaFoldDB" id="A0A103RW66"/>
<dbReference type="EMBL" id="LOXM01000025">
    <property type="protein sequence ID" value="KVG74844.1"/>
    <property type="molecule type" value="Genomic_DNA"/>
</dbReference>
<evidence type="ECO:0000256" key="1">
    <source>
        <dbReference type="SAM" id="MobiDB-lite"/>
    </source>
</evidence>
<proteinExistence type="predicted"/>
<comment type="caution">
    <text evidence="2">The sequence shown here is derived from an EMBL/GenBank/DDBJ whole genome shotgun (WGS) entry which is preliminary data.</text>
</comment>
<gene>
    <name evidence="2" type="ORF">WJ33_15125</name>
</gene>
<dbReference type="Proteomes" id="UP000064029">
    <property type="component" value="Unassembled WGS sequence"/>
</dbReference>
<feature type="compositionally biased region" description="Basic and acidic residues" evidence="1">
    <location>
        <begin position="1"/>
        <end position="10"/>
    </location>
</feature>
<protein>
    <submittedName>
        <fullName evidence="2">Uncharacterized protein</fullName>
    </submittedName>
</protein>
<evidence type="ECO:0000313" key="3">
    <source>
        <dbReference type="Proteomes" id="UP000064029"/>
    </source>
</evidence>
<feature type="region of interest" description="Disordered" evidence="1">
    <location>
        <begin position="1"/>
        <end position="27"/>
    </location>
</feature>
<evidence type="ECO:0000313" key="2">
    <source>
        <dbReference type="EMBL" id="KVG74844.1"/>
    </source>
</evidence>
<organism evidence="2 3">
    <name type="scientific">Burkholderia ubonensis</name>
    <dbReference type="NCBI Taxonomy" id="101571"/>
    <lineage>
        <taxon>Bacteria</taxon>
        <taxon>Pseudomonadati</taxon>
        <taxon>Pseudomonadota</taxon>
        <taxon>Betaproteobacteria</taxon>
        <taxon>Burkholderiales</taxon>
        <taxon>Burkholderiaceae</taxon>
        <taxon>Burkholderia</taxon>
        <taxon>Burkholderia cepacia complex</taxon>
    </lineage>
</organism>
<reference evidence="2 3" key="1">
    <citation type="submission" date="2015-11" db="EMBL/GenBank/DDBJ databases">
        <title>Expanding the genomic diversity of Burkholderia species for the development of highly accurate diagnostics.</title>
        <authorList>
            <person name="Sahl J."/>
            <person name="Keim P."/>
            <person name="Wagner D."/>
        </authorList>
    </citation>
    <scope>NUCLEOTIDE SEQUENCE [LARGE SCALE GENOMIC DNA]</scope>
    <source>
        <strain evidence="2 3">MSMB2036</strain>
    </source>
</reference>
<name>A0A103RW66_9BURK</name>
<accession>A0A103RW66</accession>
<sequence length="87" mass="9355">MPARGARDRAAAGTGRRGAVTNAHNRAQFGKISSDQFAYHGRPIRFILAASQRMPAPIRPAVPVFDHLSARSAARVADARFIFAVPS</sequence>